<evidence type="ECO:0000313" key="3">
    <source>
        <dbReference type="EMBL" id="KAG9193195.1"/>
    </source>
</evidence>
<feature type="transmembrane region" description="Helical" evidence="2">
    <location>
        <begin position="294"/>
        <end position="315"/>
    </location>
</feature>
<evidence type="ECO:0000256" key="1">
    <source>
        <dbReference type="SAM" id="MobiDB-lite"/>
    </source>
</evidence>
<sequence length="434" mass="48115">MTATFPEFVFPAPGPDLPSWPAVTDEPFKPGSNPSDHMRICLQDLLDDRVNYPVDGFGPGTAPVQVHDIIEPLFLGSNQEPDTAWTDYIHAVQLYCLVCPPWENGERREGTDDLGWPFCGGDKRAVQSTPPAFDQIINWAPQPDEVNPGIVVPKPSYGWENTSLACTLAMYMTFDMIDATLPLYRNRPSVKSQLFIVSSTPRDGASDFGVLMPYRYSAGCSRGAPNGTACNGQGPYSMSSYTPAPTSTQDMWDALLSTPTYMAARRAPTVICHQTRFRSCRKDGWYRLSTGQRVGIVIGAVVGFIIVILLFRCFARSKWSRVREKKRPMLLSELRSQQAAEQRAAAERRLHEEHASTSRESENIVEQSPEDVPPTYREAMKDNRPALAVGSPQVNGNASTAWPPVHQNVVRQPAPVARASPRVPYPTLPPSPRR</sequence>
<keyword evidence="2" id="KW-1133">Transmembrane helix</keyword>
<accession>A0AAD4NTU0</accession>
<keyword evidence="2" id="KW-0472">Membrane</keyword>
<evidence type="ECO:0000313" key="4">
    <source>
        <dbReference type="Proteomes" id="UP001199106"/>
    </source>
</evidence>
<feature type="region of interest" description="Disordered" evidence="1">
    <location>
        <begin position="343"/>
        <end position="434"/>
    </location>
</feature>
<evidence type="ECO:0000256" key="2">
    <source>
        <dbReference type="SAM" id="Phobius"/>
    </source>
</evidence>
<feature type="compositionally biased region" description="Low complexity" evidence="1">
    <location>
        <begin position="409"/>
        <end position="422"/>
    </location>
</feature>
<feature type="compositionally biased region" description="Basic and acidic residues" evidence="1">
    <location>
        <begin position="344"/>
        <end position="362"/>
    </location>
</feature>
<name>A0AAD4NTU0_9PLEO</name>
<comment type="caution">
    <text evidence="3">The sequence shown here is derived from an EMBL/GenBank/DDBJ whole genome shotgun (WGS) entry which is preliminary data.</text>
</comment>
<reference evidence="3" key="1">
    <citation type="submission" date="2021-07" db="EMBL/GenBank/DDBJ databases">
        <title>Genome Resource of American Ginseng Black Spot Pathogen Alternaria panax.</title>
        <authorList>
            <person name="Qiu C."/>
            <person name="Wang W."/>
            <person name="Liu Z."/>
        </authorList>
    </citation>
    <scope>NUCLEOTIDE SEQUENCE</scope>
    <source>
        <strain evidence="3">BNCC115425</strain>
    </source>
</reference>
<dbReference type="Proteomes" id="UP001199106">
    <property type="component" value="Unassembled WGS sequence"/>
</dbReference>
<dbReference type="EMBL" id="JAANER010000002">
    <property type="protein sequence ID" value="KAG9193195.1"/>
    <property type="molecule type" value="Genomic_DNA"/>
</dbReference>
<gene>
    <name evidence="3" type="ORF">G6011_03230</name>
</gene>
<proteinExistence type="predicted"/>
<organism evidence="3 4">
    <name type="scientific">Alternaria panax</name>
    <dbReference type="NCBI Taxonomy" id="48097"/>
    <lineage>
        <taxon>Eukaryota</taxon>
        <taxon>Fungi</taxon>
        <taxon>Dikarya</taxon>
        <taxon>Ascomycota</taxon>
        <taxon>Pezizomycotina</taxon>
        <taxon>Dothideomycetes</taxon>
        <taxon>Pleosporomycetidae</taxon>
        <taxon>Pleosporales</taxon>
        <taxon>Pleosporineae</taxon>
        <taxon>Pleosporaceae</taxon>
        <taxon>Alternaria</taxon>
        <taxon>Alternaria sect. Panax</taxon>
    </lineage>
</organism>
<keyword evidence="4" id="KW-1185">Reference proteome</keyword>
<keyword evidence="2" id="KW-0812">Transmembrane</keyword>
<protein>
    <submittedName>
        <fullName evidence="3">Uncharacterized protein</fullName>
    </submittedName>
</protein>
<dbReference type="AlphaFoldDB" id="A0AAD4NTU0"/>
<feature type="compositionally biased region" description="Pro residues" evidence="1">
    <location>
        <begin position="423"/>
        <end position="434"/>
    </location>
</feature>